<evidence type="ECO:0000256" key="6">
    <source>
        <dbReference type="ARBA" id="ARBA00023136"/>
    </source>
</evidence>
<keyword evidence="5 7" id="KW-1133">Transmembrane helix</keyword>
<dbReference type="GO" id="GO:0016682">
    <property type="term" value="F:oxidoreductase activity, acting on diphenols and related substances as donors, oxygen as acceptor"/>
    <property type="evidence" value="ECO:0007669"/>
    <property type="project" value="TreeGrafter"/>
</dbReference>
<dbReference type="GO" id="GO:0005886">
    <property type="term" value="C:plasma membrane"/>
    <property type="evidence" value="ECO:0007669"/>
    <property type="project" value="UniProtKB-SubCell"/>
</dbReference>
<dbReference type="PANTHER" id="PTHR43141:SF4">
    <property type="entry name" value="CYTOCHROME BD2 SUBUNIT II"/>
    <property type="match status" value="1"/>
</dbReference>
<evidence type="ECO:0000256" key="5">
    <source>
        <dbReference type="ARBA" id="ARBA00022989"/>
    </source>
</evidence>
<keyword evidence="6 7" id="KW-0472">Membrane</keyword>
<feature type="transmembrane region" description="Helical" evidence="7">
    <location>
        <begin position="55"/>
        <end position="74"/>
    </location>
</feature>
<dbReference type="PANTHER" id="PTHR43141">
    <property type="entry name" value="CYTOCHROME BD2 SUBUNIT II"/>
    <property type="match status" value="1"/>
</dbReference>
<gene>
    <name evidence="8" type="ORF">SAMN04489717_0434</name>
</gene>
<dbReference type="InterPro" id="IPR003317">
    <property type="entry name" value="Cyt-d_oxidase_su2"/>
</dbReference>
<name>A0A1H1LN64_9ACTN</name>
<evidence type="ECO:0000256" key="3">
    <source>
        <dbReference type="ARBA" id="ARBA00022475"/>
    </source>
</evidence>
<dbReference type="RefSeq" id="WP_092650055.1">
    <property type="nucleotide sequence ID" value="NZ_LT629732.1"/>
</dbReference>
<organism evidence="8 9">
    <name type="scientific">Actinopolymorpha singaporensis</name>
    <dbReference type="NCBI Taxonomy" id="117157"/>
    <lineage>
        <taxon>Bacteria</taxon>
        <taxon>Bacillati</taxon>
        <taxon>Actinomycetota</taxon>
        <taxon>Actinomycetes</taxon>
        <taxon>Propionibacteriales</taxon>
        <taxon>Actinopolymorphaceae</taxon>
        <taxon>Actinopolymorpha</taxon>
    </lineage>
</organism>
<feature type="transmembrane region" description="Helical" evidence="7">
    <location>
        <begin position="203"/>
        <end position="224"/>
    </location>
</feature>
<dbReference type="Pfam" id="PF02322">
    <property type="entry name" value="Cyt_bd_oxida_II"/>
    <property type="match status" value="1"/>
</dbReference>
<protein>
    <submittedName>
        <fullName evidence="8">Cytochrome bd-I ubiquinol oxidase subunit 2 apoprotein</fullName>
    </submittedName>
</protein>
<feature type="transmembrane region" description="Helical" evidence="7">
    <location>
        <begin position="161"/>
        <end position="182"/>
    </location>
</feature>
<feature type="transmembrane region" description="Helical" evidence="7">
    <location>
        <begin position="261"/>
        <end position="279"/>
    </location>
</feature>
<proteinExistence type="inferred from homology"/>
<comment type="subcellular location">
    <subcellularLocation>
        <location evidence="1">Cell membrane</location>
        <topology evidence="1">Multi-pass membrane protein</topology>
    </subcellularLocation>
</comment>
<evidence type="ECO:0000313" key="8">
    <source>
        <dbReference type="EMBL" id="SDR75981.1"/>
    </source>
</evidence>
<dbReference type="GO" id="GO:0070069">
    <property type="term" value="C:cytochrome complex"/>
    <property type="evidence" value="ECO:0007669"/>
    <property type="project" value="TreeGrafter"/>
</dbReference>
<keyword evidence="3" id="KW-1003">Cell membrane</keyword>
<dbReference type="GO" id="GO:0009055">
    <property type="term" value="F:electron transfer activity"/>
    <property type="evidence" value="ECO:0007669"/>
    <property type="project" value="TreeGrafter"/>
</dbReference>
<reference evidence="8 9" key="1">
    <citation type="submission" date="2016-10" db="EMBL/GenBank/DDBJ databases">
        <authorList>
            <person name="de Groot N.N."/>
        </authorList>
    </citation>
    <scope>NUCLEOTIDE SEQUENCE [LARGE SCALE GENOMIC DNA]</scope>
    <source>
        <strain evidence="8 9">DSM 22024</strain>
    </source>
</reference>
<comment type="similarity">
    <text evidence="2">Belongs to the cytochrome ubiquinol oxidase subunit 2 family.</text>
</comment>
<dbReference type="GO" id="GO:0019646">
    <property type="term" value="P:aerobic electron transport chain"/>
    <property type="evidence" value="ECO:0007669"/>
    <property type="project" value="TreeGrafter"/>
</dbReference>
<dbReference type="OrthoDB" id="9776710at2"/>
<accession>A0A1H1LN64</accession>
<evidence type="ECO:0000256" key="2">
    <source>
        <dbReference type="ARBA" id="ARBA00007543"/>
    </source>
</evidence>
<sequence>MPLVDVILALVWIGLTAYVLFAGADFGAGGWDLLAGSAERGRAQRGLIEHSIGPVWEANHVWLIFVIVLLWTGIPPVFAAVFSTLYIPLTLAALGIIARGSAFAFRKVSTKLWQRRLFGATFAFSSVVTPFFLGTVAGAIASGRVPPGIARGNLVTSWLNPTSIVTGALAVGTGAYLAAVYLTRDAERADLAALAEVFRRRGLVTGVVVGVVAAVGLVVLHADAPGLFTELTSGRALPLLVLSLAAGLASLVLLWLRVFVAVRITAAAAVVGLLWGWGVGQFPRLLPGVTARQAAATDAVLAATIGAVAVGALLLVPSLWWLYATFQRGSHQETAPASGQEPT</sequence>
<feature type="transmembrane region" description="Helical" evidence="7">
    <location>
        <begin position="117"/>
        <end position="141"/>
    </location>
</feature>
<feature type="transmembrane region" description="Helical" evidence="7">
    <location>
        <begin position="236"/>
        <end position="256"/>
    </location>
</feature>
<dbReference type="STRING" id="117157.SAMN04489717_0434"/>
<feature type="transmembrane region" description="Helical" evidence="7">
    <location>
        <begin position="299"/>
        <end position="323"/>
    </location>
</feature>
<dbReference type="AlphaFoldDB" id="A0A1H1LN64"/>
<evidence type="ECO:0000256" key="4">
    <source>
        <dbReference type="ARBA" id="ARBA00022692"/>
    </source>
</evidence>
<evidence type="ECO:0000313" key="9">
    <source>
        <dbReference type="Proteomes" id="UP000198983"/>
    </source>
</evidence>
<evidence type="ECO:0000256" key="1">
    <source>
        <dbReference type="ARBA" id="ARBA00004651"/>
    </source>
</evidence>
<keyword evidence="9" id="KW-1185">Reference proteome</keyword>
<keyword evidence="4 7" id="KW-0812">Transmembrane</keyword>
<dbReference type="Proteomes" id="UP000198983">
    <property type="component" value="Chromosome I"/>
</dbReference>
<evidence type="ECO:0000256" key="7">
    <source>
        <dbReference type="SAM" id="Phobius"/>
    </source>
</evidence>
<dbReference type="EMBL" id="LT629732">
    <property type="protein sequence ID" value="SDR75981.1"/>
    <property type="molecule type" value="Genomic_DNA"/>
</dbReference>
<feature type="transmembrane region" description="Helical" evidence="7">
    <location>
        <begin position="6"/>
        <end position="34"/>
    </location>
</feature>